<dbReference type="PANTHER" id="PTHR42693">
    <property type="entry name" value="ARYLSULFATASE FAMILY MEMBER"/>
    <property type="match status" value="1"/>
</dbReference>
<feature type="domain" description="Sulfatase N-terminal" evidence="7">
    <location>
        <begin position="37"/>
        <end position="360"/>
    </location>
</feature>
<dbReference type="GeneID" id="103051774"/>
<dbReference type="GO" id="GO:0046872">
    <property type="term" value="F:metal ion binding"/>
    <property type="evidence" value="ECO:0007669"/>
    <property type="project" value="UniProtKB-KW"/>
</dbReference>
<accession>A0A9F2QVV9</accession>
<sequence>MDILLLKTLVLVSCFAGLFYYHPGLLFNWERAVYKKPNFIVILADDIGWGDLGANWDLKKGTPNLDKIAQEGMRFVDFHSAASTCSPSRASLLTGRLGLRNGVTHNFAVTSVAGLPLNETILAEVLKEAGYLTAMIGKWHLGHHGPFHPSFRGFDFYFGIPYSPDMGCTDAPGYNLPPCPACPRCSATASNPQTNCYPEVALPLFENLAIVQQPVNLTTLAAKYTEKIIHFIHYASQKGLPFFLYVALAHMHVPLVLSEPPWNQSCQDPYGTYLKEMDALVGQIKDAVDSTAKEDTFLWFTGDNGPWSEKCDYAGSVGPYTGMWQRKKGGSSAKQTTWEGGHRVPTVAYWPGKIPANVTSPVMLRPAEVVNVRTGR</sequence>
<evidence type="ECO:0000256" key="4">
    <source>
        <dbReference type="ARBA" id="ARBA00022729"/>
    </source>
</evidence>
<proteinExistence type="inferred from homology"/>
<dbReference type="InterPro" id="IPR024607">
    <property type="entry name" value="Sulfatase_CS"/>
</dbReference>
<dbReference type="InterPro" id="IPR000917">
    <property type="entry name" value="Sulfatase_N"/>
</dbReference>
<dbReference type="KEGG" id="pbi:103051774"/>
<dbReference type="PROSITE" id="PS00523">
    <property type="entry name" value="SULFATASE_1"/>
    <property type="match status" value="1"/>
</dbReference>
<dbReference type="Gene3D" id="3.40.720.10">
    <property type="entry name" value="Alkaline Phosphatase, subunit A"/>
    <property type="match status" value="1"/>
</dbReference>
<dbReference type="Pfam" id="PF00884">
    <property type="entry name" value="Sulfatase"/>
    <property type="match status" value="1"/>
</dbReference>
<name>A0A9F2QVV9_PYTBI</name>
<dbReference type="OMA" id="NWERAVY"/>
<dbReference type="SUPFAM" id="SSF53649">
    <property type="entry name" value="Alkaline phosphatase-like"/>
    <property type="match status" value="1"/>
</dbReference>
<dbReference type="CTD" id="22901"/>
<comment type="similarity">
    <text evidence="2">Belongs to the sulfatase family.</text>
</comment>
<gene>
    <name evidence="9" type="primary">ARSG</name>
</gene>
<feature type="non-terminal residue" evidence="9">
    <location>
        <position position="376"/>
    </location>
</feature>
<organism evidence="8 9">
    <name type="scientific">Python bivittatus</name>
    <name type="common">Burmese python</name>
    <name type="synonym">Python molurus bivittatus</name>
    <dbReference type="NCBI Taxonomy" id="176946"/>
    <lineage>
        <taxon>Eukaryota</taxon>
        <taxon>Metazoa</taxon>
        <taxon>Chordata</taxon>
        <taxon>Craniata</taxon>
        <taxon>Vertebrata</taxon>
        <taxon>Euteleostomi</taxon>
        <taxon>Lepidosauria</taxon>
        <taxon>Squamata</taxon>
        <taxon>Bifurcata</taxon>
        <taxon>Unidentata</taxon>
        <taxon>Episquamata</taxon>
        <taxon>Toxicofera</taxon>
        <taxon>Serpentes</taxon>
        <taxon>Henophidia</taxon>
        <taxon>Pythonidae</taxon>
        <taxon>Python</taxon>
    </lineage>
</organism>
<keyword evidence="8" id="KW-1185">Reference proteome</keyword>
<dbReference type="FunFam" id="3.40.720.10:FF:000031">
    <property type="entry name" value="arylsulfatase G isoform X1"/>
    <property type="match status" value="1"/>
</dbReference>
<keyword evidence="3" id="KW-0479">Metal-binding</keyword>
<dbReference type="GO" id="GO:0004065">
    <property type="term" value="F:arylsulfatase activity"/>
    <property type="evidence" value="ECO:0007669"/>
    <property type="project" value="TreeGrafter"/>
</dbReference>
<reference evidence="9" key="1">
    <citation type="submission" date="2025-08" db="UniProtKB">
        <authorList>
            <consortium name="RefSeq"/>
        </authorList>
    </citation>
    <scope>IDENTIFICATION</scope>
    <source>
        <tissue evidence="9">Liver</tissue>
    </source>
</reference>
<dbReference type="InterPro" id="IPR050738">
    <property type="entry name" value="Sulfatase"/>
</dbReference>
<protein>
    <submittedName>
        <fullName evidence="9">Arylsulfatase G</fullName>
    </submittedName>
</protein>
<evidence type="ECO:0000259" key="7">
    <source>
        <dbReference type="Pfam" id="PF00884"/>
    </source>
</evidence>
<evidence type="ECO:0000313" key="9">
    <source>
        <dbReference type="RefSeq" id="XP_007421680.3"/>
    </source>
</evidence>
<dbReference type="InterPro" id="IPR017850">
    <property type="entry name" value="Alkaline_phosphatase_core_sf"/>
</dbReference>
<evidence type="ECO:0000256" key="1">
    <source>
        <dbReference type="ARBA" id="ARBA00001913"/>
    </source>
</evidence>
<dbReference type="PROSITE" id="PS00149">
    <property type="entry name" value="SULFATASE_2"/>
    <property type="match status" value="1"/>
</dbReference>
<evidence type="ECO:0000256" key="5">
    <source>
        <dbReference type="ARBA" id="ARBA00022801"/>
    </source>
</evidence>
<dbReference type="AlphaFoldDB" id="A0A9F2QVV9"/>
<dbReference type="Proteomes" id="UP000695026">
    <property type="component" value="Unplaced"/>
</dbReference>
<dbReference type="PANTHER" id="PTHR42693:SF42">
    <property type="entry name" value="ARYLSULFATASE G"/>
    <property type="match status" value="1"/>
</dbReference>
<keyword evidence="4" id="KW-0732">Signal</keyword>
<evidence type="ECO:0000256" key="2">
    <source>
        <dbReference type="ARBA" id="ARBA00008779"/>
    </source>
</evidence>
<evidence type="ECO:0000256" key="6">
    <source>
        <dbReference type="ARBA" id="ARBA00022837"/>
    </source>
</evidence>
<keyword evidence="5" id="KW-0378">Hydrolase</keyword>
<dbReference type="RefSeq" id="XP_007421680.3">
    <property type="nucleotide sequence ID" value="XM_007421618.3"/>
</dbReference>
<evidence type="ECO:0000256" key="3">
    <source>
        <dbReference type="ARBA" id="ARBA00022723"/>
    </source>
</evidence>
<comment type="cofactor">
    <cofactor evidence="1">
        <name>Ca(2+)</name>
        <dbReference type="ChEBI" id="CHEBI:29108"/>
    </cofactor>
</comment>
<keyword evidence="6" id="KW-0106">Calcium</keyword>
<evidence type="ECO:0000313" key="8">
    <source>
        <dbReference type="Proteomes" id="UP000695026"/>
    </source>
</evidence>